<dbReference type="SUPFAM" id="SSF54427">
    <property type="entry name" value="NTF2-like"/>
    <property type="match status" value="1"/>
</dbReference>
<organism evidence="2 3">
    <name type="scientific">Paenibacillus psychroresistens</name>
    <dbReference type="NCBI Taxonomy" id="1778678"/>
    <lineage>
        <taxon>Bacteria</taxon>
        <taxon>Bacillati</taxon>
        <taxon>Bacillota</taxon>
        <taxon>Bacilli</taxon>
        <taxon>Bacillales</taxon>
        <taxon>Paenibacillaceae</taxon>
        <taxon>Paenibacillus</taxon>
    </lineage>
</organism>
<dbReference type="InterPro" id="IPR037401">
    <property type="entry name" value="SnoaL-like"/>
</dbReference>
<dbReference type="OrthoDB" id="2613830at2"/>
<accession>A0A6B8RTY1</accession>
<protein>
    <submittedName>
        <fullName evidence="2">Nuclear transport factor 2 family protein</fullName>
    </submittedName>
</protein>
<evidence type="ECO:0000313" key="2">
    <source>
        <dbReference type="EMBL" id="QGQ98766.1"/>
    </source>
</evidence>
<evidence type="ECO:0000313" key="3">
    <source>
        <dbReference type="Proteomes" id="UP000426246"/>
    </source>
</evidence>
<sequence>MSTASNLIDTHLKIWSDTNRDRRRESINELYAENCKVYDPFYPDVFVGRDALMTLIDEVQLKFPGFAFSIISGSLDEHHGAIKLSWFYGPAENPKAITGQDFFLIEDDLISSLYIFIEKLAD</sequence>
<dbReference type="Proteomes" id="UP000426246">
    <property type="component" value="Chromosome"/>
</dbReference>
<keyword evidence="3" id="KW-1185">Reference proteome</keyword>
<dbReference type="KEGG" id="ppsc:EHS13_29765"/>
<dbReference type="EMBL" id="CP034235">
    <property type="protein sequence ID" value="QGQ98766.1"/>
    <property type="molecule type" value="Genomic_DNA"/>
</dbReference>
<reference evidence="3" key="1">
    <citation type="submission" date="2018-11" db="EMBL/GenBank/DDBJ databases">
        <title>Complete genome sequence of Paenibacillus sp. ML311-T8.</title>
        <authorList>
            <person name="Nam Y.-D."/>
            <person name="Kang J."/>
            <person name="Chung W.-H."/>
            <person name="Park Y.S."/>
        </authorList>
    </citation>
    <scope>NUCLEOTIDE SEQUENCE [LARGE SCALE GENOMIC DNA]</scope>
    <source>
        <strain evidence="3">ML311-T8</strain>
    </source>
</reference>
<dbReference type="Gene3D" id="3.10.450.50">
    <property type="match status" value="1"/>
</dbReference>
<dbReference type="InterPro" id="IPR032710">
    <property type="entry name" value="NTF2-like_dom_sf"/>
</dbReference>
<evidence type="ECO:0000259" key="1">
    <source>
        <dbReference type="Pfam" id="PF12680"/>
    </source>
</evidence>
<gene>
    <name evidence="2" type="ORF">EHS13_29765</name>
</gene>
<name>A0A6B8RTY1_9BACL</name>
<dbReference type="Pfam" id="PF12680">
    <property type="entry name" value="SnoaL_2"/>
    <property type="match status" value="1"/>
</dbReference>
<proteinExistence type="predicted"/>
<feature type="domain" description="SnoaL-like" evidence="1">
    <location>
        <begin position="22"/>
        <end position="111"/>
    </location>
</feature>
<dbReference type="RefSeq" id="WP_155703876.1">
    <property type="nucleotide sequence ID" value="NZ_CP034235.1"/>
</dbReference>
<dbReference type="AlphaFoldDB" id="A0A6B8RTY1"/>